<dbReference type="Pfam" id="PF14312">
    <property type="entry name" value="FG-GAP_2"/>
    <property type="match status" value="5"/>
</dbReference>
<dbReference type="PROSITE" id="PS51257">
    <property type="entry name" value="PROKAR_LIPOPROTEIN"/>
    <property type="match status" value="1"/>
</dbReference>
<dbReference type="GO" id="GO:0007229">
    <property type="term" value="P:integrin-mediated signaling pathway"/>
    <property type="evidence" value="ECO:0007669"/>
    <property type="project" value="UniProtKB-KW"/>
</dbReference>
<evidence type="ECO:0000256" key="3">
    <source>
        <dbReference type="ARBA" id="ARBA00023180"/>
    </source>
</evidence>
<keyword evidence="6" id="KW-1185">Reference proteome</keyword>
<reference evidence="5 6" key="1">
    <citation type="submission" date="2020-03" db="EMBL/GenBank/DDBJ databases">
        <title>Hydrogenophaga sp. nov. isolated from cyanobacterial mat.</title>
        <authorList>
            <person name="Thorat V."/>
            <person name="Kirdat K."/>
            <person name="Tiwarekar B."/>
            <person name="Costa E.D."/>
            <person name="Yadav A."/>
        </authorList>
    </citation>
    <scope>NUCLEOTIDE SEQUENCE [LARGE SCALE GENOMIC DNA]</scope>
    <source>
        <strain evidence="5 6">BA0156</strain>
    </source>
</reference>
<keyword evidence="3" id="KW-0325">Glycoprotein</keyword>
<evidence type="ECO:0000256" key="4">
    <source>
        <dbReference type="SAM" id="SignalP"/>
    </source>
</evidence>
<keyword evidence="2" id="KW-0677">Repeat</keyword>
<dbReference type="PANTHER" id="PTHR36220">
    <property type="entry name" value="UNNAMED PRODUCT"/>
    <property type="match status" value="1"/>
</dbReference>
<feature type="chain" id="PRO_5026192927" evidence="4">
    <location>
        <begin position="25"/>
        <end position="616"/>
    </location>
</feature>
<evidence type="ECO:0000256" key="2">
    <source>
        <dbReference type="ARBA" id="ARBA00022737"/>
    </source>
</evidence>
<feature type="signal peptide" evidence="4">
    <location>
        <begin position="1"/>
        <end position="24"/>
    </location>
</feature>
<dbReference type="InterPro" id="IPR013519">
    <property type="entry name" value="Int_alpha_beta-p"/>
</dbReference>
<gene>
    <name evidence="5" type="ORF">G9Q37_21490</name>
</gene>
<protein>
    <submittedName>
        <fullName evidence="5">Integrin</fullName>
    </submittedName>
</protein>
<name>A0A6G8INE3_9BURK</name>
<dbReference type="InterPro" id="IPR013517">
    <property type="entry name" value="FG-GAP"/>
</dbReference>
<dbReference type="KEGG" id="hcz:G9Q37_21490"/>
<dbReference type="RefSeq" id="WP_166230654.1">
    <property type="nucleotide sequence ID" value="NZ_CP049989.1"/>
</dbReference>
<dbReference type="InterPro" id="IPR028994">
    <property type="entry name" value="Integrin_alpha_N"/>
</dbReference>
<proteinExistence type="predicted"/>
<keyword evidence="5" id="KW-0401">Integrin</keyword>
<evidence type="ECO:0000313" key="6">
    <source>
        <dbReference type="Proteomes" id="UP000503162"/>
    </source>
</evidence>
<accession>A0A6G8INE3</accession>
<dbReference type="Gene3D" id="2.130.10.130">
    <property type="entry name" value="Integrin alpha, N-terminal"/>
    <property type="match status" value="3"/>
</dbReference>
<dbReference type="SUPFAM" id="SSF69322">
    <property type="entry name" value="Tricorn protease domain 2"/>
    <property type="match status" value="1"/>
</dbReference>
<evidence type="ECO:0000256" key="1">
    <source>
        <dbReference type="ARBA" id="ARBA00022729"/>
    </source>
</evidence>
<sequence length="616" mass="61235">MKFLRSICSGALAFLVAAALTACGGTGGAGGPGAGNVGGGTTVDPPAALMLAAGAYSIKSLHFSWAPVDSLVTYKLLESIKGDGNYTVVADNLPANSTEYTFQAFLPPRVNARYILQACNSGGCTDSQPVALLLPLNGAIGYVKASNTRTNDEFGTSVALSADGNTLAVGTPLEDDSASGINQANNDSAAPSSGAVYVYARDGLSWVQQAYVKAGKSEAGDQFGNSVALSADGHVLVVGAPGESSSRPGINQPDTEAGQPNSGAVYVFARSSGSWTQQAFIKAFNGDANHFFGSSVAVSADGSTVATGAPGESSNFTGVFTISVAPAGNVGAPSSGAVYTYRSIDAVWSTGLYIKASNTGANDRFGTHLALSGDGQTLAVGAPGEASSAQGLNGAQGDNAAPNSGAAYVFTHVDAVSPVTPDMQQTAYVKASATTAGDAFGTVVALSHDGATLAVSAPQEDAGGDASGAAYVFARGAGNSWSQGAYLKAFNPGPQDLFGISLALSPDGNTLAVGALLEDGDAIGLTDPPVDNDNASGSGAAYVFARGNTGWAQQAYVKASNASAGSRFGRSLALAQNSDGMPTLAVGATGDSSGATGVGGDQSRTDALTSGAVYLY</sequence>
<evidence type="ECO:0000313" key="5">
    <source>
        <dbReference type="EMBL" id="QIM54555.1"/>
    </source>
</evidence>
<dbReference type="AlphaFoldDB" id="A0A6G8INE3"/>
<keyword evidence="1 4" id="KW-0732">Signal</keyword>
<dbReference type="Proteomes" id="UP000503162">
    <property type="component" value="Chromosome"/>
</dbReference>
<dbReference type="SMART" id="SM00191">
    <property type="entry name" value="Int_alpha"/>
    <property type="match status" value="7"/>
</dbReference>
<organism evidence="5 6">
    <name type="scientific">Hydrogenophaga crocea</name>
    <dbReference type="NCBI Taxonomy" id="2716225"/>
    <lineage>
        <taxon>Bacteria</taxon>
        <taxon>Pseudomonadati</taxon>
        <taxon>Pseudomonadota</taxon>
        <taxon>Betaproteobacteria</taxon>
        <taxon>Burkholderiales</taxon>
        <taxon>Comamonadaceae</taxon>
        <taxon>Hydrogenophaga</taxon>
    </lineage>
</organism>
<dbReference type="EMBL" id="CP049989">
    <property type="protein sequence ID" value="QIM54555.1"/>
    <property type="molecule type" value="Genomic_DNA"/>
</dbReference>
<dbReference type="PANTHER" id="PTHR36220:SF1">
    <property type="entry name" value="GAMMA TUBULIN COMPLEX COMPONENT C-TERMINAL DOMAIN-CONTAINING PROTEIN"/>
    <property type="match status" value="1"/>
</dbReference>